<dbReference type="Proteomes" id="UP000507245">
    <property type="component" value="Unassembled WGS sequence"/>
</dbReference>
<evidence type="ECO:0000313" key="1">
    <source>
        <dbReference type="EMBL" id="CAB4313679.1"/>
    </source>
</evidence>
<evidence type="ECO:0000313" key="2">
    <source>
        <dbReference type="Proteomes" id="UP000507245"/>
    </source>
</evidence>
<protein>
    <submittedName>
        <fullName evidence="1">Uncharacterized protein</fullName>
    </submittedName>
</protein>
<organism evidence="1 2">
    <name type="scientific">Prunus armeniaca</name>
    <name type="common">Apricot</name>
    <name type="synonym">Armeniaca vulgaris</name>
    <dbReference type="NCBI Taxonomy" id="36596"/>
    <lineage>
        <taxon>Eukaryota</taxon>
        <taxon>Viridiplantae</taxon>
        <taxon>Streptophyta</taxon>
        <taxon>Embryophyta</taxon>
        <taxon>Tracheophyta</taxon>
        <taxon>Spermatophyta</taxon>
        <taxon>Magnoliopsida</taxon>
        <taxon>eudicotyledons</taxon>
        <taxon>Gunneridae</taxon>
        <taxon>Pentapetalae</taxon>
        <taxon>rosids</taxon>
        <taxon>fabids</taxon>
        <taxon>Rosales</taxon>
        <taxon>Rosaceae</taxon>
        <taxon>Amygdaloideae</taxon>
        <taxon>Amygdaleae</taxon>
        <taxon>Prunus</taxon>
    </lineage>
</organism>
<dbReference type="PANTHER" id="PTHR44843:SF2">
    <property type="entry name" value="METHYLTRANSFERASE"/>
    <property type="match status" value="1"/>
</dbReference>
<dbReference type="AlphaFoldDB" id="A0A6J5XJ13"/>
<dbReference type="EMBL" id="CAEKKB010000006">
    <property type="protein sequence ID" value="CAB4313679.1"/>
    <property type="molecule type" value="Genomic_DNA"/>
</dbReference>
<proteinExistence type="predicted"/>
<gene>
    <name evidence="1" type="ORF">ORAREDHAP_LOCUS37024</name>
</gene>
<dbReference type="PANTHER" id="PTHR44843">
    <property type="entry name" value="METHYLTRANSFERASE"/>
    <property type="match status" value="1"/>
</dbReference>
<sequence length="100" mass="11144">MHLIWQLGSRWSQPQASQTFSAGGKLEKLTKSTDFTADIVRTLKPERIAVVHIGTKDTSSFHSFIDLFNYCKPVTYVDVGARGYDSCKALEIMEVAAKFG</sequence>
<name>A0A6J5XJ13_PRUAR</name>
<reference evidence="2" key="1">
    <citation type="journal article" date="2020" name="Genome Biol.">
        <title>Gamete binning: chromosome-level and haplotype-resolved genome assembly enabled by high-throughput single-cell sequencing of gamete genomes.</title>
        <authorList>
            <person name="Campoy J.A."/>
            <person name="Sun H."/>
            <person name="Goel M."/>
            <person name="Jiao W.-B."/>
            <person name="Folz-Donahue K."/>
            <person name="Wang N."/>
            <person name="Rubio M."/>
            <person name="Liu C."/>
            <person name="Kukat C."/>
            <person name="Ruiz D."/>
            <person name="Huettel B."/>
            <person name="Schneeberger K."/>
        </authorList>
    </citation>
    <scope>NUCLEOTIDE SEQUENCE [LARGE SCALE GENOMIC DNA]</scope>
    <source>
        <strain evidence="2">cv. Rojo Pasion</strain>
    </source>
</reference>
<keyword evidence="2" id="KW-1185">Reference proteome</keyword>
<accession>A0A6J5XJ13</accession>